<organism evidence="1 2">
    <name type="scientific">Ameca splendens</name>
    <dbReference type="NCBI Taxonomy" id="208324"/>
    <lineage>
        <taxon>Eukaryota</taxon>
        <taxon>Metazoa</taxon>
        <taxon>Chordata</taxon>
        <taxon>Craniata</taxon>
        <taxon>Vertebrata</taxon>
        <taxon>Euteleostomi</taxon>
        <taxon>Actinopterygii</taxon>
        <taxon>Neopterygii</taxon>
        <taxon>Teleostei</taxon>
        <taxon>Neoteleostei</taxon>
        <taxon>Acanthomorphata</taxon>
        <taxon>Ovalentaria</taxon>
        <taxon>Atherinomorphae</taxon>
        <taxon>Cyprinodontiformes</taxon>
        <taxon>Goodeidae</taxon>
        <taxon>Ameca</taxon>
    </lineage>
</organism>
<dbReference type="Proteomes" id="UP001469553">
    <property type="component" value="Unassembled WGS sequence"/>
</dbReference>
<gene>
    <name evidence="1" type="ORF">AMECASPLE_038900</name>
</gene>
<reference evidence="1 2" key="1">
    <citation type="submission" date="2021-06" db="EMBL/GenBank/DDBJ databases">
        <authorList>
            <person name="Palmer J.M."/>
        </authorList>
    </citation>
    <scope>NUCLEOTIDE SEQUENCE [LARGE SCALE GENOMIC DNA]</scope>
    <source>
        <strain evidence="1 2">AS_MEX2019</strain>
        <tissue evidence="1">Muscle</tissue>
    </source>
</reference>
<proteinExistence type="predicted"/>
<comment type="caution">
    <text evidence="1">The sequence shown here is derived from an EMBL/GenBank/DDBJ whole genome shotgun (WGS) entry which is preliminary data.</text>
</comment>
<evidence type="ECO:0000313" key="2">
    <source>
        <dbReference type="Proteomes" id="UP001469553"/>
    </source>
</evidence>
<feature type="non-terminal residue" evidence="1">
    <location>
        <position position="1"/>
    </location>
</feature>
<evidence type="ECO:0000313" key="1">
    <source>
        <dbReference type="EMBL" id="MEQ2286124.1"/>
    </source>
</evidence>
<accession>A0ABV0XXA7</accession>
<name>A0ABV0XXA7_9TELE</name>
<protein>
    <submittedName>
        <fullName evidence="1">Uncharacterized protein</fullName>
    </submittedName>
</protein>
<keyword evidence="2" id="KW-1185">Reference proteome</keyword>
<sequence length="107" mass="12225">LESNLQPSDCKTTTLPTKPQLPLTQLHIKSDAVKTFQNICYKSFHCWVLAKMQFSQTLWLINITDTSNLTLLELSHCTKSNQDMSECLLVKRPVATSQHQSRKKTGY</sequence>
<dbReference type="EMBL" id="JAHRIP010016949">
    <property type="protein sequence ID" value="MEQ2286124.1"/>
    <property type="molecule type" value="Genomic_DNA"/>
</dbReference>